<dbReference type="VEuPathDB" id="FungiDB:MGG_13289"/>
<dbReference type="KEGG" id="mgr:MGG_13289"/>
<proteinExistence type="predicted"/>
<name>G4N3Q7_PYRO7</name>
<evidence type="ECO:0000256" key="1">
    <source>
        <dbReference type="SAM" id="MobiDB-lite"/>
    </source>
</evidence>
<reference key="2">
    <citation type="submission" date="2011-05" db="EMBL/GenBank/DDBJ databases">
        <title>The Genome Sequence of Magnaporthe oryzae 70-15.</title>
        <authorList>
            <consortium name="The Broad Institute Genome Sequencing Platform"/>
            <person name="Ma L.-J."/>
            <person name="Dead R."/>
            <person name="Young S.K."/>
            <person name="Zeng Q."/>
            <person name="Gargeya S."/>
            <person name="Fitzgerald M."/>
            <person name="Haas B."/>
            <person name="Abouelleil A."/>
            <person name="Alvarado L."/>
            <person name="Arachchi H.M."/>
            <person name="Berlin A."/>
            <person name="Brown A."/>
            <person name="Chapman S.B."/>
            <person name="Chen Z."/>
            <person name="Dunbar C."/>
            <person name="Freedman E."/>
            <person name="Gearin G."/>
            <person name="Gellesch M."/>
            <person name="Goldberg J."/>
            <person name="Griggs A."/>
            <person name="Gujja S."/>
            <person name="Heiman D."/>
            <person name="Howarth C."/>
            <person name="Larson L."/>
            <person name="Lui A."/>
            <person name="MacDonald P.J.P."/>
            <person name="Mehta T."/>
            <person name="Montmayeur A."/>
            <person name="Murphy C."/>
            <person name="Neiman D."/>
            <person name="Pearson M."/>
            <person name="Priest M."/>
            <person name="Roberts A."/>
            <person name="Saif S."/>
            <person name="Shea T."/>
            <person name="Shenoy N."/>
            <person name="Sisk P."/>
            <person name="Stolte C."/>
            <person name="Sykes S."/>
            <person name="Yandava C."/>
            <person name="Wortman J."/>
            <person name="Nusbaum C."/>
            <person name="Birren B."/>
        </authorList>
    </citation>
    <scope>NUCLEOTIDE SEQUENCE</scope>
    <source>
        <strain>70-15</strain>
    </source>
</reference>
<dbReference type="HOGENOM" id="CLU_2606494_0_0_1"/>
<dbReference type="GeneID" id="5049144"/>
<evidence type="ECO:0000313" key="2">
    <source>
        <dbReference type="EMBL" id="EHA51881.1"/>
    </source>
</evidence>
<gene>
    <name evidence="2" type="ORF">MGG_13289</name>
</gene>
<feature type="region of interest" description="Disordered" evidence="1">
    <location>
        <begin position="58"/>
        <end position="79"/>
    </location>
</feature>
<protein>
    <submittedName>
        <fullName evidence="2">Uncharacterized protein</fullName>
    </submittedName>
</protein>
<dbReference type="RefSeq" id="XP_003711688.1">
    <property type="nucleotide sequence ID" value="XM_003711640.1"/>
</dbReference>
<dbReference type="InParanoid" id="G4N3Q7"/>
<reference evidence="2 3" key="1">
    <citation type="journal article" date="2005" name="Nature">
        <title>The genome sequence of the rice blast fungus Magnaporthe grisea.</title>
        <authorList>
            <person name="Dean R.A."/>
            <person name="Talbot N.J."/>
            <person name="Ebbole D.J."/>
            <person name="Farman M.L."/>
            <person name="Mitchell T.K."/>
            <person name="Orbach M.J."/>
            <person name="Thon M."/>
            <person name="Kulkarni R."/>
            <person name="Xu J.R."/>
            <person name="Pan H."/>
            <person name="Read N.D."/>
            <person name="Lee Y.H."/>
            <person name="Carbone I."/>
            <person name="Brown D."/>
            <person name="Oh Y.Y."/>
            <person name="Donofrio N."/>
            <person name="Jeong J.S."/>
            <person name="Soanes D.M."/>
            <person name="Djonovic S."/>
            <person name="Kolomiets E."/>
            <person name="Rehmeyer C."/>
            <person name="Li W."/>
            <person name="Harding M."/>
            <person name="Kim S."/>
            <person name="Lebrun M.H."/>
            <person name="Bohnert H."/>
            <person name="Coughlan S."/>
            <person name="Butler J."/>
            <person name="Calvo S."/>
            <person name="Ma L.J."/>
            <person name="Nicol R."/>
            <person name="Purcell S."/>
            <person name="Nusbaum C."/>
            <person name="Galagan J.E."/>
            <person name="Birren B.W."/>
        </authorList>
    </citation>
    <scope>NUCLEOTIDE SEQUENCE [LARGE SCALE GENOMIC DNA]</scope>
    <source>
        <strain evidence="3">70-15 / ATCC MYA-4617 / FGSC 8958</strain>
    </source>
</reference>
<organism evidence="2 3">
    <name type="scientific">Pyricularia oryzae (strain 70-15 / ATCC MYA-4617 / FGSC 8958)</name>
    <name type="common">Rice blast fungus</name>
    <name type="synonym">Magnaporthe oryzae</name>
    <dbReference type="NCBI Taxonomy" id="242507"/>
    <lineage>
        <taxon>Eukaryota</taxon>
        <taxon>Fungi</taxon>
        <taxon>Dikarya</taxon>
        <taxon>Ascomycota</taxon>
        <taxon>Pezizomycotina</taxon>
        <taxon>Sordariomycetes</taxon>
        <taxon>Sordariomycetidae</taxon>
        <taxon>Magnaporthales</taxon>
        <taxon>Pyriculariaceae</taxon>
        <taxon>Pyricularia</taxon>
    </lineage>
</organism>
<accession>G4N3Q7</accession>
<dbReference type="Proteomes" id="UP000009058">
    <property type="component" value="Chromosome 3"/>
</dbReference>
<dbReference type="EMBL" id="CM001233">
    <property type="protein sequence ID" value="EHA51881.1"/>
    <property type="molecule type" value="Genomic_DNA"/>
</dbReference>
<dbReference type="AlphaFoldDB" id="G4N3Q7"/>
<evidence type="ECO:0000313" key="3">
    <source>
        <dbReference type="Proteomes" id="UP000009058"/>
    </source>
</evidence>
<sequence>MSPFGPNFQWFRDSQRWTLSCRHTDGKKGWGERFKTHDFLSFVCRNPETVHGGGEVQAAESFNDGELTLPTKPPTAVLK</sequence>
<dbReference type="OMA" id="KGWGERF"/>
<keyword evidence="3" id="KW-1185">Reference proteome</keyword>